<evidence type="ECO:0000313" key="8">
    <source>
        <dbReference type="EMBL" id="GAH52011.1"/>
    </source>
</evidence>
<proteinExistence type="predicted"/>
<dbReference type="InterPro" id="IPR027417">
    <property type="entry name" value="P-loop_NTPase"/>
</dbReference>
<keyword evidence="5" id="KW-1278">Translocase</keyword>
<keyword evidence="2" id="KW-0813">Transport</keyword>
<dbReference type="SUPFAM" id="SSF52540">
    <property type="entry name" value="P-loop containing nucleoside triphosphate hydrolases"/>
    <property type="match status" value="1"/>
</dbReference>
<name>X1G2A4_9ZZZZ</name>
<sequence length="78" mass="8638">ELLKKVGMPKPAQMIDAYPFNLSGGMRQRAMIAMALSCQPSLLIADEPTTAVDVTIQAQVLTLVKELQKEFNMQSHHI</sequence>
<evidence type="ECO:0000259" key="7">
    <source>
        <dbReference type="Pfam" id="PF00005"/>
    </source>
</evidence>
<comment type="caution">
    <text evidence="8">The sequence shown here is derived from an EMBL/GenBank/DDBJ whole genome shotgun (WGS) entry which is preliminary data.</text>
</comment>
<dbReference type="PANTHER" id="PTHR43297">
    <property type="entry name" value="OLIGOPEPTIDE TRANSPORT ATP-BINDING PROTEIN APPD"/>
    <property type="match status" value="1"/>
</dbReference>
<keyword evidence="6" id="KW-0472">Membrane</keyword>
<feature type="domain" description="ABC transporter" evidence="7">
    <location>
        <begin position="2"/>
        <end position="50"/>
    </location>
</feature>
<reference evidence="8" key="1">
    <citation type="journal article" date="2014" name="Front. Microbiol.">
        <title>High frequency of phylogenetically diverse reductive dehalogenase-homologous genes in deep subseafloor sedimentary metagenomes.</title>
        <authorList>
            <person name="Kawai M."/>
            <person name="Futagami T."/>
            <person name="Toyoda A."/>
            <person name="Takaki Y."/>
            <person name="Nishi S."/>
            <person name="Hori S."/>
            <person name="Arai W."/>
            <person name="Tsubouchi T."/>
            <person name="Morono Y."/>
            <person name="Uchiyama I."/>
            <person name="Ito T."/>
            <person name="Fujiyama A."/>
            <person name="Inagaki F."/>
            <person name="Takami H."/>
        </authorList>
    </citation>
    <scope>NUCLEOTIDE SEQUENCE</scope>
    <source>
        <strain evidence="8">Expedition CK06-06</strain>
    </source>
</reference>
<evidence type="ECO:0000256" key="2">
    <source>
        <dbReference type="ARBA" id="ARBA00022448"/>
    </source>
</evidence>
<dbReference type="Pfam" id="PF00005">
    <property type="entry name" value="ABC_tran"/>
    <property type="match status" value="1"/>
</dbReference>
<keyword evidence="3" id="KW-1003">Cell membrane</keyword>
<organism evidence="8">
    <name type="scientific">marine sediment metagenome</name>
    <dbReference type="NCBI Taxonomy" id="412755"/>
    <lineage>
        <taxon>unclassified sequences</taxon>
        <taxon>metagenomes</taxon>
        <taxon>ecological metagenomes</taxon>
    </lineage>
</organism>
<dbReference type="Gene3D" id="3.40.50.300">
    <property type="entry name" value="P-loop containing nucleotide triphosphate hydrolases"/>
    <property type="match status" value="1"/>
</dbReference>
<dbReference type="InterPro" id="IPR050388">
    <property type="entry name" value="ABC_Ni/Peptide_Import"/>
</dbReference>
<evidence type="ECO:0000256" key="4">
    <source>
        <dbReference type="ARBA" id="ARBA00022519"/>
    </source>
</evidence>
<dbReference type="InterPro" id="IPR003439">
    <property type="entry name" value="ABC_transporter-like_ATP-bd"/>
</dbReference>
<keyword evidence="4" id="KW-0997">Cell inner membrane</keyword>
<evidence type="ECO:0000256" key="3">
    <source>
        <dbReference type="ARBA" id="ARBA00022475"/>
    </source>
</evidence>
<gene>
    <name evidence="8" type="ORF">S03H2_39860</name>
</gene>
<evidence type="ECO:0000256" key="5">
    <source>
        <dbReference type="ARBA" id="ARBA00022967"/>
    </source>
</evidence>
<dbReference type="AlphaFoldDB" id="X1G2A4"/>
<comment type="subcellular location">
    <subcellularLocation>
        <location evidence="1">Membrane</location>
    </subcellularLocation>
</comment>
<evidence type="ECO:0000256" key="6">
    <source>
        <dbReference type="ARBA" id="ARBA00023136"/>
    </source>
</evidence>
<dbReference type="GO" id="GO:0016887">
    <property type="term" value="F:ATP hydrolysis activity"/>
    <property type="evidence" value="ECO:0007669"/>
    <property type="project" value="InterPro"/>
</dbReference>
<protein>
    <recommendedName>
        <fullName evidence="7">ABC transporter domain-containing protein</fullName>
    </recommendedName>
</protein>
<evidence type="ECO:0000256" key="1">
    <source>
        <dbReference type="ARBA" id="ARBA00004370"/>
    </source>
</evidence>
<dbReference type="PANTHER" id="PTHR43297:SF14">
    <property type="entry name" value="ATPASE AAA-TYPE CORE DOMAIN-CONTAINING PROTEIN"/>
    <property type="match status" value="1"/>
</dbReference>
<feature type="non-terminal residue" evidence="8">
    <location>
        <position position="1"/>
    </location>
</feature>
<dbReference type="GO" id="GO:0016020">
    <property type="term" value="C:membrane"/>
    <property type="evidence" value="ECO:0007669"/>
    <property type="project" value="UniProtKB-SubCell"/>
</dbReference>
<dbReference type="EMBL" id="BARU01024675">
    <property type="protein sequence ID" value="GAH52011.1"/>
    <property type="molecule type" value="Genomic_DNA"/>
</dbReference>
<accession>X1G2A4</accession>
<dbReference type="GO" id="GO:0005524">
    <property type="term" value="F:ATP binding"/>
    <property type="evidence" value="ECO:0007669"/>
    <property type="project" value="InterPro"/>
</dbReference>